<reference evidence="13" key="1">
    <citation type="submission" date="2024-03" db="EMBL/GenBank/DDBJ databases">
        <title>WGS assembly of Saponaria officinalis var. Norfolk2.</title>
        <authorList>
            <person name="Jenkins J."/>
            <person name="Shu S."/>
            <person name="Grimwood J."/>
            <person name="Barry K."/>
            <person name="Goodstein D."/>
            <person name="Schmutz J."/>
            <person name="Leebens-Mack J."/>
            <person name="Osbourn A."/>
        </authorList>
    </citation>
    <scope>NUCLEOTIDE SEQUENCE [LARGE SCALE GENOMIC DNA]</scope>
    <source>
        <strain evidence="13">JIC</strain>
    </source>
</reference>
<feature type="region of interest" description="Disordered" evidence="11">
    <location>
        <begin position="249"/>
        <end position="306"/>
    </location>
</feature>
<dbReference type="PANTHER" id="PTHR46856:SF3">
    <property type="entry name" value="PX DOMAIN-CONTAINING PROTEIN EREX"/>
    <property type="match status" value="1"/>
</dbReference>
<evidence type="ECO:0000256" key="7">
    <source>
        <dbReference type="ARBA" id="ARBA00023054"/>
    </source>
</evidence>
<evidence type="ECO:0000256" key="3">
    <source>
        <dbReference type="ARBA" id="ARBA00022448"/>
    </source>
</evidence>
<evidence type="ECO:0000256" key="5">
    <source>
        <dbReference type="ARBA" id="ARBA00022753"/>
    </source>
</evidence>
<dbReference type="FunFam" id="3.30.1520.10:FF:000060">
    <property type="entry name" value="Phox (PX) domain-containing protein"/>
    <property type="match status" value="1"/>
</dbReference>
<keyword evidence="6" id="KW-0653">Protein transport</keyword>
<evidence type="ECO:0000256" key="11">
    <source>
        <dbReference type="SAM" id="MobiDB-lite"/>
    </source>
</evidence>
<dbReference type="InterPro" id="IPR044588">
    <property type="entry name" value="EREX-like"/>
</dbReference>
<feature type="compositionally biased region" description="Low complexity" evidence="11">
    <location>
        <begin position="273"/>
        <end position="282"/>
    </location>
</feature>
<dbReference type="AlphaFoldDB" id="A0AAW1HLD0"/>
<comment type="subcellular location">
    <subcellularLocation>
        <location evidence="2">Cytoplasm</location>
        <location evidence="2">Cytosol</location>
    </subcellularLocation>
    <subcellularLocation>
        <location evidence="1">Endosome membrane</location>
        <topology evidence="1">Peripheral membrane protein</topology>
    </subcellularLocation>
</comment>
<evidence type="ECO:0000259" key="12">
    <source>
        <dbReference type="PROSITE" id="PS50195"/>
    </source>
</evidence>
<accession>A0AAW1HLD0</accession>
<proteinExistence type="predicted"/>
<sequence length="642" mass="71785">MNINAYGAYGIHPSFLEFGVPNEYILEALAHQYNNNNNHANVSENSIENPKNHRHDGTSPLPLGMDWSPPPSIWEGRGTVWPHEPHTGWSYCVTIPSWTILSDSGGSGSVVFYRVQVGIQTPEAVTTTRGTLHRFSDFLNLFSELKKIFPKKNLPVPPSRKLLGSKSKSLTEERRSSLEHWMDKLLSDIDISRSAPVAIFLELEAAVRSSFNESSGEGTASFVEHQTSSDVSASADSLSAVSVTAECTSISQSEDGTPSNEGHVDNKSIEGTVGSDSGGSDVNSPRTSEGGYDFNRGTDGPTNEELQFPSNLVMALPLEHRQKFSRFLVAMEQRLATAKADMEDLVARLNQEHAVRQFLTTKVTDLEVELETTTQSTKDTLEQAISTEKERFTQMQWDLEEFRKKYLELEIKLKAEQDEKTQLVSENLVVTEDNERLKQELQAAKNLQKQHEEAEVKSKTDLKVLVKEVKSLRNSQAELKQELNNVTKEKQEAERDVQNEKQLREEANSVNEKLLHECVVLKKRLQECSVNFVVEEEDKLTMDISSPSDAVDSISTSDNRIGLLLAEAQLLAQDVENAVTKTGRSSVDDLRKMITDLFVDNATLRKQINAVIRCSLKTNDKTEEEEGDEDAPPRTTVLSKYL</sequence>
<protein>
    <recommendedName>
        <fullName evidence="12">PX domain-containing protein</fullName>
    </recommendedName>
</protein>
<evidence type="ECO:0000313" key="13">
    <source>
        <dbReference type="EMBL" id="KAK9677225.1"/>
    </source>
</evidence>
<dbReference type="EMBL" id="JBDFQZ010000011">
    <property type="protein sequence ID" value="KAK9677225.1"/>
    <property type="molecule type" value="Genomic_DNA"/>
</dbReference>
<evidence type="ECO:0000256" key="6">
    <source>
        <dbReference type="ARBA" id="ARBA00022927"/>
    </source>
</evidence>
<organism evidence="13 14">
    <name type="scientific">Saponaria officinalis</name>
    <name type="common">Common soapwort</name>
    <name type="synonym">Lychnis saponaria</name>
    <dbReference type="NCBI Taxonomy" id="3572"/>
    <lineage>
        <taxon>Eukaryota</taxon>
        <taxon>Viridiplantae</taxon>
        <taxon>Streptophyta</taxon>
        <taxon>Embryophyta</taxon>
        <taxon>Tracheophyta</taxon>
        <taxon>Spermatophyta</taxon>
        <taxon>Magnoliopsida</taxon>
        <taxon>eudicotyledons</taxon>
        <taxon>Gunneridae</taxon>
        <taxon>Pentapetalae</taxon>
        <taxon>Caryophyllales</taxon>
        <taxon>Caryophyllaceae</taxon>
        <taxon>Caryophylleae</taxon>
        <taxon>Saponaria</taxon>
    </lineage>
</organism>
<dbReference type="PANTHER" id="PTHR46856">
    <property type="entry name" value="PX DOMAIN-CONTAINING PROTEIN EREL1-RELATED"/>
    <property type="match status" value="1"/>
</dbReference>
<dbReference type="GO" id="GO:0010008">
    <property type="term" value="C:endosome membrane"/>
    <property type="evidence" value="ECO:0007669"/>
    <property type="project" value="UniProtKB-SubCell"/>
</dbReference>
<dbReference type="InterPro" id="IPR001683">
    <property type="entry name" value="PX_dom"/>
</dbReference>
<evidence type="ECO:0000256" key="2">
    <source>
        <dbReference type="ARBA" id="ARBA00004514"/>
    </source>
</evidence>
<feature type="domain" description="PX" evidence="12">
    <location>
        <begin position="91"/>
        <end position="208"/>
    </location>
</feature>
<dbReference type="Proteomes" id="UP001443914">
    <property type="component" value="Unassembled WGS sequence"/>
</dbReference>
<dbReference type="SUPFAM" id="SSF64268">
    <property type="entry name" value="PX domain"/>
    <property type="match status" value="1"/>
</dbReference>
<dbReference type="SMART" id="SM00312">
    <property type="entry name" value="PX"/>
    <property type="match status" value="1"/>
</dbReference>
<keyword evidence="14" id="KW-1185">Reference proteome</keyword>
<evidence type="ECO:0000256" key="8">
    <source>
        <dbReference type="ARBA" id="ARBA00023136"/>
    </source>
</evidence>
<dbReference type="InterPro" id="IPR036871">
    <property type="entry name" value="PX_dom_sf"/>
</dbReference>
<comment type="caution">
    <text evidence="13">The sequence shown here is derived from an EMBL/GenBank/DDBJ whole genome shotgun (WGS) entry which is preliminary data.</text>
</comment>
<keyword evidence="5" id="KW-0967">Endosome</keyword>
<evidence type="ECO:0000256" key="9">
    <source>
        <dbReference type="ARBA" id="ARBA00055681"/>
    </source>
</evidence>
<keyword evidence="4" id="KW-0963">Cytoplasm</keyword>
<evidence type="ECO:0000313" key="14">
    <source>
        <dbReference type="Proteomes" id="UP001443914"/>
    </source>
</evidence>
<feature type="coiled-coil region" evidence="10">
    <location>
        <begin position="399"/>
        <end position="517"/>
    </location>
</feature>
<comment type="function">
    <text evidence="9">Acts as an effector of RABF2A and RABF2B. Involved in vacuolar transport of storage proteins. Regulates membrane trafficking to protein storage vacuoles (PSVs). Binds specifically to phosphatidylinositol 3-monophosphate (PtdIns3P).</text>
</comment>
<keyword evidence="7 10" id="KW-0175">Coiled coil</keyword>
<gene>
    <name evidence="13" type="ORF">RND81_11G129300</name>
</gene>
<dbReference type="GO" id="GO:0005829">
    <property type="term" value="C:cytosol"/>
    <property type="evidence" value="ECO:0007669"/>
    <property type="project" value="UniProtKB-SubCell"/>
</dbReference>
<evidence type="ECO:0000256" key="10">
    <source>
        <dbReference type="SAM" id="Coils"/>
    </source>
</evidence>
<name>A0AAW1HLD0_SAPOF</name>
<evidence type="ECO:0000256" key="4">
    <source>
        <dbReference type="ARBA" id="ARBA00022490"/>
    </source>
</evidence>
<dbReference type="Gene3D" id="3.30.1520.10">
    <property type="entry name" value="Phox-like domain"/>
    <property type="match status" value="1"/>
</dbReference>
<dbReference type="Pfam" id="PF00787">
    <property type="entry name" value="PX"/>
    <property type="match status" value="1"/>
</dbReference>
<dbReference type="GO" id="GO:0015031">
    <property type="term" value="P:protein transport"/>
    <property type="evidence" value="ECO:0007669"/>
    <property type="project" value="UniProtKB-KW"/>
</dbReference>
<keyword evidence="8" id="KW-0472">Membrane</keyword>
<feature type="region of interest" description="Disordered" evidence="11">
    <location>
        <begin position="620"/>
        <end position="642"/>
    </location>
</feature>
<dbReference type="GO" id="GO:0035091">
    <property type="term" value="F:phosphatidylinositol binding"/>
    <property type="evidence" value="ECO:0007669"/>
    <property type="project" value="InterPro"/>
</dbReference>
<dbReference type="PROSITE" id="PS50195">
    <property type="entry name" value="PX"/>
    <property type="match status" value="1"/>
</dbReference>
<keyword evidence="3" id="KW-0813">Transport</keyword>
<feature type="compositionally biased region" description="Polar residues" evidence="11">
    <location>
        <begin position="249"/>
        <end position="260"/>
    </location>
</feature>
<evidence type="ECO:0000256" key="1">
    <source>
        <dbReference type="ARBA" id="ARBA00004481"/>
    </source>
</evidence>